<accession>A0A839N895</accession>
<dbReference type="RefSeq" id="WP_221185196.1">
    <property type="nucleotide sequence ID" value="NZ_JACHVQ010000001.1"/>
</dbReference>
<dbReference type="EMBL" id="JACHVQ010000001">
    <property type="protein sequence ID" value="MBB2891846.1"/>
    <property type="molecule type" value="Genomic_DNA"/>
</dbReference>
<dbReference type="Proteomes" id="UP000559182">
    <property type="component" value="Unassembled WGS sequence"/>
</dbReference>
<dbReference type="InterPro" id="IPR002931">
    <property type="entry name" value="Transglutaminase-like"/>
</dbReference>
<reference evidence="2 3" key="1">
    <citation type="submission" date="2020-08" db="EMBL/GenBank/DDBJ databases">
        <title>Sequencing the genomes of 1000 actinobacteria strains.</title>
        <authorList>
            <person name="Klenk H.-P."/>
        </authorList>
    </citation>
    <scope>NUCLEOTIDE SEQUENCE [LARGE SCALE GENOMIC DNA]</scope>
    <source>
        <strain evidence="2 3">DSM 105369</strain>
    </source>
</reference>
<dbReference type="Gene3D" id="3.10.620.30">
    <property type="match status" value="1"/>
</dbReference>
<feature type="domain" description="Transglutaminase-like" evidence="1">
    <location>
        <begin position="91"/>
        <end position="152"/>
    </location>
</feature>
<evidence type="ECO:0000313" key="3">
    <source>
        <dbReference type="Proteomes" id="UP000559182"/>
    </source>
</evidence>
<dbReference type="SUPFAM" id="SSF54001">
    <property type="entry name" value="Cysteine proteinases"/>
    <property type="match status" value="1"/>
</dbReference>
<dbReference type="InterPro" id="IPR038765">
    <property type="entry name" value="Papain-like_cys_pep_sf"/>
</dbReference>
<protein>
    <recommendedName>
        <fullName evidence="1">Transglutaminase-like domain-containing protein</fullName>
    </recommendedName>
</protein>
<keyword evidence="3" id="KW-1185">Reference proteome</keyword>
<dbReference type="Pfam" id="PF01841">
    <property type="entry name" value="Transglut_core"/>
    <property type="match status" value="1"/>
</dbReference>
<organism evidence="2 3">
    <name type="scientific">Flexivirga oryzae</name>
    <dbReference type="NCBI Taxonomy" id="1794944"/>
    <lineage>
        <taxon>Bacteria</taxon>
        <taxon>Bacillati</taxon>
        <taxon>Actinomycetota</taxon>
        <taxon>Actinomycetes</taxon>
        <taxon>Micrococcales</taxon>
        <taxon>Dermacoccaceae</taxon>
        <taxon>Flexivirga</taxon>
    </lineage>
</organism>
<name>A0A839N895_9MICO</name>
<evidence type="ECO:0000313" key="2">
    <source>
        <dbReference type="EMBL" id="MBB2891846.1"/>
    </source>
</evidence>
<gene>
    <name evidence="2" type="ORF">FHU39_001830</name>
</gene>
<dbReference type="AlphaFoldDB" id="A0A839N895"/>
<proteinExistence type="predicted"/>
<dbReference type="SMART" id="SM00460">
    <property type="entry name" value="TGc"/>
    <property type="match status" value="1"/>
</dbReference>
<evidence type="ECO:0000259" key="1">
    <source>
        <dbReference type="SMART" id="SM00460"/>
    </source>
</evidence>
<sequence>MSTAMPFSVIDHAAHTAYSDPGRFAALLDAVPTDLDEMSAVVRNVIVHYRASDHDLPAKTVSDIHSRWIERTLGIDQQRHPAPLTERREPATKVQGCCRDHTLLSVATLRQHGIPARSRVGFVDYFAPDWHHDHVIPEVWLGDRWVRFDPEVDEPSAALPNPRNIPAGNGFHTAAEVWRGHRAGTLDAETFGVDASVPVARGAWMVRNYVLLEVAHRFGDELLLWDRWGTMTAPGDEGQDATLIDEVAQLLEAADTGDLAAEERLLELYRRDARLHPGDMVLRVDLPSETLVAEPIGPCR</sequence>
<comment type="caution">
    <text evidence="2">The sequence shown here is derived from an EMBL/GenBank/DDBJ whole genome shotgun (WGS) entry which is preliminary data.</text>
</comment>